<proteinExistence type="predicted"/>
<dbReference type="EMBL" id="JACCPP010000024">
    <property type="protein sequence ID" value="MBI1708606.1"/>
    <property type="molecule type" value="Genomic_DNA"/>
</dbReference>
<name>A0AAW4DPD2_9LACO</name>
<gene>
    <name evidence="2" type="ORF">HYQ56_1594</name>
</gene>
<dbReference type="Proteomes" id="UP001194414">
    <property type="component" value="Unassembled WGS sequence"/>
</dbReference>
<sequence length="38" mass="4322">MMFILQIRRWLIMTATIGITFLALELIGVFVLTAITPN</sequence>
<evidence type="ECO:0000313" key="3">
    <source>
        <dbReference type="Proteomes" id="UP001194414"/>
    </source>
</evidence>
<keyword evidence="1" id="KW-0812">Transmembrane</keyword>
<dbReference type="AlphaFoldDB" id="A0AAW4DPD2"/>
<keyword evidence="1" id="KW-1133">Transmembrane helix</keyword>
<organism evidence="2 3">
    <name type="scientific">Lactobacillus crispatus</name>
    <dbReference type="NCBI Taxonomy" id="47770"/>
    <lineage>
        <taxon>Bacteria</taxon>
        <taxon>Bacillati</taxon>
        <taxon>Bacillota</taxon>
        <taxon>Bacilli</taxon>
        <taxon>Lactobacillales</taxon>
        <taxon>Lactobacillaceae</taxon>
        <taxon>Lactobacillus</taxon>
    </lineage>
</organism>
<comment type="caution">
    <text evidence="2">The sequence shown here is derived from an EMBL/GenBank/DDBJ whole genome shotgun (WGS) entry which is preliminary data.</text>
</comment>
<keyword evidence="1" id="KW-0472">Membrane</keyword>
<reference evidence="2" key="1">
    <citation type="submission" date="2020-07" db="EMBL/GenBank/DDBJ databases">
        <title>Comparative genomics analyses of Lactobacillus crispatus isolated from different ecological niches.</title>
        <authorList>
            <person name="Mancino W."/>
            <person name="Mancabelli L."/>
            <person name="Lugli G.A."/>
            <person name="Milani C."/>
            <person name="Viappiani A."/>
            <person name="Anzalone R."/>
            <person name="Longhi G."/>
            <person name="Ventura M."/>
            <person name="Turroni F."/>
        </authorList>
    </citation>
    <scope>NUCLEOTIDE SEQUENCE</scope>
    <source>
        <strain evidence="2">LB65</strain>
    </source>
</reference>
<protein>
    <submittedName>
        <fullName evidence="2">Uncharacterized protein</fullName>
    </submittedName>
</protein>
<feature type="transmembrane region" description="Helical" evidence="1">
    <location>
        <begin position="12"/>
        <end position="35"/>
    </location>
</feature>
<evidence type="ECO:0000313" key="2">
    <source>
        <dbReference type="EMBL" id="MBI1708606.1"/>
    </source>
</evidence>
<evidence type="ECO:0000256" key="1">
    <source>
        <dbReference type="SAM" id="Phobius"/>
    </source>
</evidence>
<accession>A0AAW4DPD2</accession>